<dbReference type="VEuPathDB" id="FungiDB:UMAG_10766"/>
<gene>
    <name evidence="3" type="ORF">UMAG_10766</name>
</gene>
<dbReference type="GO" id="GO:2000234">
    <property type="term" value="P:positive regulation of rRNA processing"/>
    <property type="evidence" value="ECO:0000318"/>
    <property type="project" value="GO_Central"/>
</dbReference>
<dbReference type="STRING" id="237631.A0A0D1CUU3"/>
<evidence type="ECO:0000313" key="4">
    <source>
        <dbReference type="Proteomes" id="UP000000561"/>
    </source>
</evidence>
<dbReference type="InterPro" id="IPR039127">
    <property type="entry name" value="Trm112"/>
</dbReference>
<dbReference type="GO" id="GO:0008276">
    <property type="term" value="F:protein methyltransferase activity"/>
    <property type="evidence" value="ECO:0007669"/>
    <property type="project" value="EnsemblFungi"/>
</dbReference>
<dbReference type="GO" id="GO:0000470">
    <property type="term" value="P:maturation of LSU-rRNA"/>
    <property type="evidence" value="ECO:0000318"/>
    <property type="project" value="GO_Central"/>
</dbReference>
<dbReference type="GO" id="GO:0005634">
    <property type="term" value="C:nucleus"/>
    <property type="evidence" value="ECO:0000318"/>
    <property type="project" value="GO_Central"/>
</dbReference>
<dbReference type="FunCoup" id="A0A0D1CUU3">
    <property type="interactions" value="433"/>
</dbReference>
<dbReference type="CDD" id="cd21089">
    <property type="entry name" value="Trm112-like"/>
    <property type="match status" value="1"/>
</dbReference>
<evidence type="ECO:0000256" key="2">
    <source>
        <dbReference type="ARBA" id="ARBA00065633"/>
    </source>
</evidence>
<dbReference type="InParanoid" id="A0A0D1CUU3"/>
<name>A0A0D1CUU3_MYCMD</name>
<reference evidence="3 4" key="1">
    <citation type="journal article" date="2006" name="Nature">
        <title>Insights from the genome of the biotrophic fungal plant pathogen Ustilago maydis.</title>
        <authorList>
            <person name="Kamper J."/>
            <person name="Kahmann R."/>
            <person name="Bolker M."/>
            <person name="Ma L.J."/>
            <person name="Brefort T."/>
            <person name="Saville B.J."/>
            <person name="Banuett F."/>
            <person name="Kronstad J.W."/>
            <person name="Gold S.E."/>
            <person name="Muller O."/>
            <person name="Perlin M.H."/>
            <person name="Wosten H.A."/>
            <person name="de Vries R."/>
            <person name="Ruiz-Herrera J."/>
            <person name="Reynaga-Pena C.G."/>
            <person name="Snetselaar K."/>
            <person name="McCann M."/>
            <person name="Perez-Martin J."/>
            <person name="Feldbrugge M."/>
            <person name="Basse C.W."/>
            <person name="Steinberg G."/>
            <person name="Ibeas J.I."/>
            <person name="Holloman W."/>
            <person name="Guzman P."/>
            <person name="Farman M."/>
            <person name="Stajich J.E."/>
            <person name="Sentandreu R."/>
            <person name="Gonzalez-Prieto J.M."/>
            <person name="Kennell J.C."/>
            <person name="Molina L."/>
            <person name="Schirawski J."/>
            <person name="Mendoza-Mendoza A."/>
            <person name="Greilinger D."/>
            <person name="Munch K."/>
            <person name="Rossel N."/>
            <person name="Scherer M."/>
            <person name="Vranes M."/>
            <person name="Ladendorf O."/>
            <person name="Vincon V."/>
            <person name="Fuchs U."/>
            <person name="Sandrock B."/>
            <person name="Meng S."/>
            <person name="Ho E.C."/>
            <person name="Cahill M.J."/>
            <person name="Boyce K.J."/>
            <person name="Klose J."/>
            <person name="Klosterman S.J."/>
            <person name="Deelstra H.J."/>
            <person name="Ortiz-Castellanos L."/>
            <person name="Li W."/>
            <person name="Sanchez-Alonso P."/>
            <person name="Schreier P.H."/>
            <person name="Hauser-Hahn I."/>
            <person name="Vaupel M."/>
            <person name="Koopmann E."/>
            <person name="Friedrich G."/>
            <person name="Voss H."/>
            <person name="Schluter T."/>
            <person name="Margolis J."/>
            <person name="Platt D."/>
            <person name="Swimmer C."/>
            <person name="Gnirke A."/>
            <person name="Chen F."/>
            <person name="Vysotskaia V."/>
            <person name="Mannhaupt G."/>
            <person name="Guldener U."/>
            <person name="Munsterkotter M."/>
            <person name="Haase D."/>
            <person name="Oesterheld M."/>
            <person name="Mewes H.W."/>
            <person name="Mauceli E.W."/>
            <person name="DeCaprio D."/>
            <person name="Wade C.M."/>
            <person name="Butler J."/>
            <person name="Young S."/>
            <person name="Jaffe D.B."/>
            <person name="Calvo S."/>
            <person name="Nusbaum C."/>
            <person name="Galagan J."/>
            <person name="Birren B.W."/>
        </authorList>
    </citation>
    <scope>NUCLEOTIDE SEQUENCE [LARGE SCALE GENOMIC DNA]</scope>
    <source>
        <strain evidence="4">DSM 14603 / FGSC 9021 / UM521</strain>
    </source>
</reference>
<dbReference type="GO" id="GO:0005737">
    <property type="term" value="C:cytoplasm"/>
    <property type="evidence" value="ECO:0000318"/>
    <property type="project" value="GO_Central"/>
</dbReference>
<dbReference type="GO" id="GO:0030490">
    <property type="term" value="P:maturation of SSU-rRNA"/>
    <property type="evidence" value="ECO:0000318"/>
    <property type="project" value="GO_Central"/>
</dbReference>
<organism evidence="3 4">
    <name type="scientific">Mycosarcoma maydis</name>
    <name type="common">Corn smut fungus</name>
    <name type="synonym">Ustilago maydis</name>
    <dbReference type="NCBI Taxonomy" id="5270"/>
    <lineage>
        <taxon>Eukaryota</taxon>
        <taxon>Fungi</taxon>
        <taxon>Dikarya</taxon>
        <taxon>Basidiomycota</taxon>
        <taxon>Ustilaginomycotina</taxon>
        <taxon>Ustilaginomycetes</taxon>
        <taxon>Ustilaginales</taxon>
        <taxon>Ustilaginaceae</taxon>
        <taxon>Mycosarcoma</taxon>
    </lineage>
</organism>
<dbReference type="GO" id="GO:0141106">
    <property type="term" value="F:tRNA methyltransferase activator activity"/>
    <property type="evidence" value="ECO:0000318"/>
    <property type="project" value="GO_Central"/>
</dbReference>
<dbReference type="GO" id="GO:0030488">
    <property type="term" value="P:tRNA methylation"/>
    <property type="evidence" value="ECO:0007669"/>
    <property type="project" value="EnsemblFungi"/>
</dbReference>
<dbReference type="GO" id="GO:0035657">
    <property type="term" value="C:eRF1 methyltransferase complex"/>
    <property type="evidence" value="ECO:0007669"/>
    <property type="project" value="EnsemblFungi"/>
</dbReference>
<dbReference type="GO" id="GO:0016435">
    <property type="term" value="F:rRNA (guanine) methyltransferase activity"/>
    <property type="evidence" value="ECO:0007669"/>
    <property type="project" value="EnsemblFungi"/>
</dbReference>
<dbReference type="SUPFAM" id="SSF158997">
    <property type="entry name" value="Trm112p-like"/>
    <property type="match status" value="1"/>
</dbReference>
<dbReference type="Gene3D" id="2.20.25.10">
    <property type="match status" value="1"/>
</dbReference>
<dbReference type="EMBL" id="CM003143">
    <property type="protein sequence ID" value="KIS70203.1"/>
    <property type="molecule type" value="Genomic_DNA"/>
</dbReference>
<dbReference type="OrthoDB" id="2187549at2759"/>
<comment type="subunit">
    <text evidence="2">Interacts with TRM9.</text>
</comment>
<dbReference type="GO" id="GO:0043528">
    <property type="term" value="C:tRNA (m2G10) methyltransferase complex"/>
    <property type="evidence" value="ECO:0000318"/>
    <property type="project" value="GO_Central"/>
</dbReference>
<dbReference type="Proteomes" id="UP000000561">
    <property type="component" value="Chromosome 4"/>
</dbReference>
<keyword evidence="4" id="KW-1185">Reference proteome</keyword>
<dbReference type="eggNOG" id="KOG1088">
    <property type="taxonomic scope" value="Eukaryota"/>
</dbReference>
<dbReference type="GeneID" id="23566751"/>
<dbReference type="FunFam" id="2.20.25.10:FF:000018">
    <property type="entry name" value="Multifunctional methyltransferase subunit TRM112-like B"/>
    <property type="match status" value="1"/>
</dbReference>
<evidence type="ECO:0000256" key="1">
    <source>
        <dbReference type="ARBA" id="ARBA00007980"/>
    </source>
</evidence>
<accession>A0A0D1CUU3</accession>
<dbReference type="KEGG" id="uma:UMAG_10766"/>
<evidence type="ECO:0008006" key="5">
    <source>
        <dbReference type="Google" id="ProtNLM"/>
    </source>
</evidence>
<dbReference type="GO" id="GO:0046982">
    <property type="term" value="F:protein heterodimerization activity"/>
    <property type="evidence" value="ECO:0007669"/>
    <property type="project" value="InterPro"/>
</dbReference>
<dbReference type="PANTHER" id="PTHR12773:SF0">
    <property type="entry name" value="MULTIFUNCTIONAL METHYLTRANSFERASE SUBUNIT TRM112-LIKE PROTEIN"/>
    <property type="match status" value="1"/>
</dbReference>
<protein>
    <recommendedName>
        <fullName evidence="5">Trm112p-domain-containing protein</fullName>
    </recommendedName>
</protein>
<evidence type="ECO:0000313" key="3">
    <source>
        <dbReference type="EMBL" id="KIS70203.1"/>
    </source>
</evidence>
<dbReference type="RefSeq" id="XP_011388368.1">
    <property type="nucleotide sequence ID" value="XM_011390066.1"/>
</dbReference>
<proteinExistence type="inferred from homology"/>
<dbReference type="GO" id="GO:0070476">
    <property type="term" value="P:rRNA (guanine-N7)-methylation"/>
    <property type="evidence" value="ECO:0007669"/>
    <property type="project" value="EnsemblFungi"/>
</dbReference>
<comment type="similarity">
    <text evidence="1">Belongs to the TRM112 family.</text>
</comment>
<sequence length="129" mass="14360">MRLLTHNLLACHAKACATTSNNFPLILKDVQLELIEAEPNEIFIKGFLPKLDWPALVKTARSLGDTTLPDQGPDPSKPLEDEALIKLLHHVLLEIHVVEGQMICPNCSHIYQIRSGIPNMLLAEHEIGK</sequence>
<dbReference type="Pfam" id="PF03966">
    <property type="entry name" value="Trm112p"/>
    <property type="match status" value="1"/>
</dbReference>
<dbReference type="InterPro" id="IPR005651">
    <property type="entry name" value="Trm112-like"/>
</dbReference>
<dbReference type="PANTHER" id="PTHR12773">
    <property type="entry name" value="UPF0315 PROTEIN-RELATED"/>
    <property type="match status" value="1"/>
</dbReference>
<dbReference type="AlphaFoldDB" id="A0A0D1CUU3"/>
<dbReference type="GO" id="GO:0002098">
    <property type="term" value="P:tRNA wobble uridine modification"/>
    <property type="evidence" value="ECO:0007669"/>
    <property type="project" value="EnsemblFungi"/>
</dbReference>
<dbReference type="GO" id="GO:0160102">
    <property type="term" value="F:tRNA (guanine(10)-N2)-methyltransferase activity"/>
    <property type="evidence" value="ECO:0007669"/>
    <property type="project" value="EnsemblFungi"/>
</dbReference>